<dbReference type="SUPFAM" id="SSF53244">
    <property type="entry name" value="MurD-like peptide ligases, peptide-binding domain"/>
    <property type="match status" value="1"/>
</dbReference>
<evidence type="ECO:0000256" key="7">
    <source>
        <dbReference type="ARBA" id="ARBA00022984"/>
    </source>
</evidence>
<keyword evidence="7 10" id="KW-0573">Peptidoglycan synthesis</keyword>
<dbReference type="UniPathway" id="UPA00219"/>
<dbReference type="PANTHER" id="PTHR43024">
    <property type="entry name" value="UDP-N-ACETYLMURAMOYL-TRIPEPTIDE--D-ALANYL-D-ALANINE LIGASE"/>
    <property type="match status" value="1"/>
</dbReference>
<evidence type="ECO:0000256" key="10">
    <source>
        <dbReference type="HAMAP-Rule" id="MF_02019"/>
    </source>
</evidence>
<keyword evidence="9 10" id="KW-0961">Cell wall biogenesis/degradation</keyword>
<evidence type="ECO:0000259" key="13">
    <source>
        <dbReference type="Pfam" id="PF08245"/>
    </source>
</evidence>
<dbReference type="Proteomes" id="UP000242949">
    <property type="component" value="Unassembled WGS sequence"/>
</dbReference>
<protein>
    <recommendedName>
        <fullName evidence="10 11">UDP-N-acetylmuramoyl-tripeptide--D-alanyl-D-alanine ligase</fullName>
        <ecNumber evidence="10 11">6.3.2.10</ecNumber>
    </recommendedName>
    <alternativeName>
        <fullName evidence="10">D-alanyl-D-alanine-adding enzyme</fullName>
    </alternativeName>
</protein>
<keyword evidence="1 10" id="KW-0963">Cytoplasm</keyword>
<evidence type="ECO:0000256" key="11">
    <source>
        <dbReference type="RuleBase" id="RU004136"/>
    </source>
</evidence>
<keyword evidence="5 10" id="KW-0067">ATP-binding</keyword>
<name>A0A1G6GZW7_9BACI</name>
<dbReference type="GO" id="GO:0071555">
    <property type="term" value="P:cell wall organization"/>
    <property type="evidence" value="ECO:0007669"/>
    <property type="project" value="UniProtKB-KW"/>
</dbReference>
<evidence type="ECO:0000313" key="15">
    <source>
        <dbReference type="Proteomes" id="UP000242949"/>
    </source>
</evidence>
<evidence type="ECO:0000256" key="5">
    <source>
        <dbReference type="ARBA" id="ARBA00022840"/>
    </source>
</evidence>
<feature type="domain" description="Mur ligase C-terminal" evidence="12">
    <location>
        <begin position="314"/>
        <end position="434"/>
    </location>
</feature>
<dbReference type="Pfam" id="PF08245">
    <property type="entry name" value="Mur_ligase_M"/>
    <property type="match status" value="1"/>
</dbReference>
<dbReference type="GO" id="GO:0047480">
    <property type="term" value="F:UDP-N-acetylmuramoyl-tripeptide-D-alanyl-D-alanine ligase activity"/>
    <property type="evidence" value="ECO:0007669"/>
    <property type="project" value="UniProtKB-UniRule"/>
</dbReference>
<organism evidence="14 15">
    <name type="scientific">Pelagirhabdus alkalitolerans</name>
    <dbReference type="NCBI Taxonomy" id="1612202"/>
    <lineage>
        <taxon>Bacteria</taxon>
        <taxon>Bacillati</taxon>
        <taxon>Bacillota</taxon>
        <taxon>Bacilli</taxon>
        <taxon>Bacillales</taxon>
        <taxon>Bacillaceae</taxon>
        <taxon>Pelagirhabdus</taxon>
    </lineage>
</organism>
<comment type="catalytic activity">
    <reaction evidence="10 11">
        <text>D-alanyl-D-alanine + UDP-N-acetyl-alpha-D-muramoyl-L-alanyl-gamma-D-glutamyl-meso-2,6-diaminopimelate + ATP = UDP-N-acetyl-alpha-D-muramoyl-L-alanyl-gamma-D-glutamyl-meso-2,6-diaminopimeloyl-D-alanyl-D-alanine + ADP + phosphate + H(+)</text>
        <dbReference type="Rhea" id="RHEA:28374"/>
        <dbReference type="ChEBI" id="CHEBI:15378"/>
        <dbReference type="ChEBI" id="CHEBI:30616"/>
        <dbReference type="ChEBI" id="CHEBI:43474"/>
        <dbReference type="ChEBI" id="CHEBI:57822"/>
        <dbReference type="ChEBI" id="CHEBI:61386"/>
        <dbReference type="ChEBI" id="CHEBI:83905"/>
        <dbReference type="ChEBI" id="CHEBI:456216"/>
        <dbReference type="EC" id="6.3.2.10"/>
    </reaction>
</comment>
<keyword evidence="2 10" id="KW-0436">Ligase</keyword>
<evidence type="ECO:0000256" key="2">
    <source>
        <dbReference type="ARBA" id="ARBA00022598"/>
    </source>
</evidence>
<comment type="function">
    <text evidence="10 11">Involved in cell wall formation. Catalyzes the final step in the synthesis of UDP-N-acetylmuramoyl-pentapeptide, the precursor of murein.</text>
</comment>
<dbReference type="NCBIfam" id="TIGR01143">
    <property type="entry name" value="murF"/>
    <property type="match status" value="1"/>
</dbReference>
<keyword evidence="3 10" id="KW-0132">Cell division</keyword>
<dbReference type="Gene3D" id="3.40.1190.10">
    <property type="entry name" value="Mur-like, catalytic domain"/>
    <property type="match status" value="1"/>
</dbReference>
<keyword evidence="6 10" id="KW-0133">Cell shape</keyword>
<comment type="subcellular location">
    <subcellularLocation>
        <location evidence="10 11">Cytoplasm</location>
    </subcellularLocation>
</comment>
<evidence type="ECO:0000256" key="6">
    <source>
        <dbReference type="ARBA" id="ARBA00022960"/>
    </source>
</evidence>
<dbReference type="GO" id="GO:0005524">
    <property type="term" value="F:ATP binding"/>
    <property type="evidence" value="ECO:0007669"/>
    <property type="project" value="UniProtKB-UniRule"/>
</dbReference>
<dbReference type="AlphaFoldDB" id="A0A1G6GZW7"/>
<keyword evidence="15" id="KW-1185">Reference proteome</keyword>
<feature type="domain" description="Mur ligase central" evidence="13">
    <location>
        <begin position="112"/>
        <end position="291"/>
    </location>
</feature>
<dbReference type="InterPro" id="IPR005863">
    <property type="entry name" value="UDP-N-AcMur_synth"/>
</dbReference>
<dbReference type="GO" id="GO:0009252">
    <property type="term" value="P:peptidoglycan biosynthetic process"/>
    <property type="evidence" value="ECO:0007669"/>
    <property type="project" value="UniProtKB-UniRule"/>
</dbReference>
<dbReference type="EC" id="6.3.2.10" evidence="10 11"/>
<evidence type="ECO:0000256" key="9">
    <source>
        <dbReference type="ARBA" id="ARBA00023316"/>
    </source>
</evidence>
<reference evidence="15" key="1">
    <citation type="submission" date="2016-09" db="EMBL/GenBank/DDBJ databases">
        <authorList>
            <person name="Varghese N."/>
            <person name="Submissions S."/>
        </authorList>
    </citation>
    <scope>NUCLEOTIDE SEQUENCE [LARGE SCALE GENOMIC DNA]</scope>
    <source>
        <strain evidence="15">S5</strain>
    </source>
</reference>
<dbReference type="GO" id="GO:0051301">
    <property type="term" value="P:cell division"/>
    <property type="evidence" value="ECO:0007669"/>
    <property type="project" value="UniProtKB-KW"/>
</dbReference>
<dbReference type="Gene3D" id="3.90.190.20">
    <property type="entry name" value="Mur ligase, C-terminal domain"/>
    <property type="match status" value="1"/>
</dbReference>
<dbReference type="Pfam" id="PF02875">
    <property type="entry name" value="Mur_ligase_C"/>
    <property type="match status" value="1"/>
</dbReference>
<feature type="binding site" evidence="10">
    <location>
        <begin position="114"/>
        <end position="120"/>
    </location>
    <ligand>
        <name>ATP</name>
        <dbReference type="ChEBI" id="CHEBI:30616"/>
    </ligand>
</feature>
<dbReference type="Gene3D" id="3.40.1390.10">
    <property type="entry name" value="MurE/MurF, N-terminal domain"/>
    <property type="match status" value="1"/>
</dbReference>
<dbReference type="HAMAP" id="MF_02019">
    <property type="entry name" value="MurF"/>
    <property type="match status" value="1"/>
</dbReference>
<dbReference type="GO" id="GO:0008766">
    <property type="term" value="F:UDP-N-acetylmuramoylalanyl-D-glutamyl-2,6-diaminopimelate-D-alanyl-D-alanine ligase activity"/>
    <property type="evidence" value="ECO:0007669"/>
    <property type="project" value="RHEA"/>
</dbReference>
<comment type="pathway">
    <text evidence="10 11">Cell wall biogenesis; peptidoglycan biosynthesis.</text>
</comment>
<dbReference type="PANTHER" id="PTHR43024:SF1">
    <property type="entry name" value="UDP-N-ACETYLMURAMOYL-TRIPEPTIDE--D-ALANYL-D-ALANINE LIGASE"/>
    <property type="match status" value="1"/>
</dbReference>
<dbReference type="InterPro" id="IPR004101">
    <property type="entry name" value="Mur_ligase_C"/>
</dbReference>
<keyword evidence="8 10" id="KW-0131">Cell cycle</keyword>
<dbReference type="InterPro" id="IPR036565">
    <property type="entry name" value="Mur-like_cat_sf"/>
</dbReference>
<dbReference type="RefSeq" id="WP_090792762.1">
    <property type="nucleotide sequence ID" value="NZ_FMYI01000002.1"/>
</dbReference>
<dbReference type="EMBL" id="FMYI01000002">
    <property type="protein sequence ID" value="SDB87549.1"/>
    <property type="molecule type" value="Genomic_DNA"/>
</dbReference>
<comment type="similarity">
    <text evidence="10">Belongs to the MurCDEF family. MurF subfamily.</text>
</comment>
<accession>A0A1G6GZW7</accession>
<evidence type="ECO:0000259" key="12">
    <source>
        <dbReference type="Pfam" id="PF02875"/>
    </source>
</evidence>
<dbReference type="SUPFAM" id="SSF53623">
    <property type="entry name" value="MurD-like peptide ligases, catalytic domain"/>
    <property type="match status" value="1"/>
</dbReference>
<evidence type="ECO:0000256" key="1">
    <source>
        <dbReference type="ARBA" id="ARBA00022490"/>
    </source>
</evidence>
<evidence type="ECO:0000256" key="8">
    <source>
        <dbReference type="ARBA" id="ARBA00023306"/>
    </source>
</evidence>
<dbReference type="GO" id="GO:0005737">
    <property type="term" value="C:cytoplasm"/>
    <property type="evidence" value="ECO:0007669"/>
    <property type="project" value="UniProtKB-SubCell"/>
</dbReference>
<dbReference type="GO" id="GO:0008360">
    <property type="term" value="P:regulation of cell shape"/>
    <property type="evidence" value="ECO:0007669"/>
    <property type="project" value="UniProtKB-KW"/>
</dbReference>
<dbReference type="STRING" id="1612202.SAMN05421734_10277"/>
<evidence type="ECO:0000256" key="3">
    <source>
        <dbReference type="ARBA" id="ARBA00022618"/>
    </source>
</evidence>
<dbReference type="InterPro" id="IPR036615">
    <property type="entry name" value="Mur_ligase_C_dom_sf"/>
</dbReference>
<proteinExistence type="inferred from homology"/>
<dbReference type="OrthoDB" id="9801978at2"/>
<dbReference type="InterPro" id="IPR013221">
    <property type="entry name" value="Mur_ligase_cen"/>
</dbReference>
<evidence type="ECO:0000256" key="4">
    <source>
        <dbReference type="ARBA" id="ARBA00022741"/>
    </source>
</evidence>
<keyword evidence="4 10" id="KW-0547">Nucleotide-binding</keyword>
<dbReference type="InterPro" id="IPR051046">
    <property type="entry name" value="MurCDEF_CellWall_CoF430Synth"/>
</dbReference>
<dbReference type="InterPro" id="IPR035911">
    <property type="entry name" value="MurE/MurF_N"/>
</dbReference>
<evidence type="ECO:0000313" key="14">
    <source>
        <dbReference type="EMBL" id="SDB87549.1"/>
    </source>
</evidence>
<gene>
    <name evidence="10" type="primary">murF</name>
    <name evidence="14" type="ORF">SAMN05421734_10277</name>
</gene>
<dbReference type="SUPFAM" id="SSF63418">
    <property type="entry name" value="MurE/MurF N-terminal domain"/>
    <property type="match status" value="1"/>
</dbReference>
<sequence length="450" mass="50104">MKLTGQFLKGLFTFNEQTLSEDLIIRGVGTDTRMELTDQLFIPIVGDHFNGHDYIKTAIEKGAVASMWQRDYPLPDDLPTNFPILFVDDTLMGLQTLATAYRDLIDPTVVAITGSNGKTTTKDLVKNVCQSAFNTHATKGNFNNHIGLPLTILQMEEKTDVLILEMGMNHFNEIERLSDIAKPDVAIVTNIGESHIENLGSREGIAKAKLEILSSLHPDGVLIIDGDEPLLNQEYNFRTIKVGFSVRNDYEVTLNEVMPAGTHFMLNGEQDYQIPLVGKHHAKNASYAIALGYHLNLTHKDMYEDLMNLEQTGMRFEQLLSKNGATLINDAYNASPTSMKGAIDAVKLFTGYEKKVAVLGDMFELGENEKDYHVELGSWIPSEIDCIYTIGPLASLISEHSRVQSTHASTPEELVNFLKEHDQKGNLILFKASRGMALEKVIAQLMNEKS</sequence>